<dbReference type="GO" id="GO:0000981">
    <property type="term" value="F:DNA-binding transcription factor activity, RNA polymerase II-specific"/>
    <property type="evidence" value="ECO:0007669"/>
    <property type="project" value="TreeGrafter"/>
</dbReference>
<dbReference type="InterPro" id="IPR036236">
    <property type="entry name" value="Znf_C2H2_sf"/>
</dbReference>
<feature type="compositionally biased region" description="Low complexity" evidence="5">
    <location>
        <begin position="368"/>
        <end position="381"/>
    </location>
</feature>
<dbReference type="SUPFAM" id="SSF57667">
    <property type="entry name" value="beta-beta-alpha zinc fingers"/>
    <property type="match status" value="1"/>
</dbReference>
<dbReference type="Proteomes" id="UP001215280">
    <property type="component" value="Unassembled WGS sequence"/>
</dbReference>
<dbReference type="Gene3D" id="3.30.160.60">
    <property type="entry name" value="Classic Zinc Finger"/>
    <property type="match status" value="2"/>
</dbReference>
<sequence length="790" mass="84907">MEYSDQYSDPDAEGEVDTMALVSVVGLPAPPTTNVGSADGGGVGKRYRPLSTKTFQCRGYGECRMVFSRSEHLARHIRKHTGERPFACHCNKQFSRLDNLRQHASTVHAEDMELNEAMMRELTALHASRTGSNFNVATDDPSSNSSANAADKKSAAKRRRASNATSNSSPVPPSSATGNAAIPSSAKIKRELTEPVLAAQRPGTSTGYEGAVDAESGHIDVDVKTDELHGHQAHSFRRDSFVSTNEFRHQDPRAFRAGAHAHSGANTDSAGSAHSFRGAMSSLVVTPPTAHIDSIFLLGTHSPDIHHPPQSPSLTETRIDLPFNPASPSQCPTAAHFSPPPHGLHFQVSFPQEVTPDHPQATRDFHRSPQSSPPRHSGPPQTMVAPPSAPPEAYYFQAPLPFAAPPPATGTGTRALAQELPPAGSHPPGSRTPRSRSTRLSSPRVGIHASAPSAARTDRIATERRTTRATPALQAGGSPSWISATTTPASSALPPPPSPYHYLDEAAPLSASGRQLPGDSFCAPLHSSCTTTSSGSGSASPGGAQESSVSLPIGSRSGLGPRAAYARAMWRHQAAQLQRALGQVAGDPGMAAYQEQTQEASSAHFHHPQPHETERQCQSEQEYYQMEQMHRGYLDGYPHPHDPVPALEMGMGAMKMEMEMEMEMMNRTQLHPLDMAAVGAHHDHHPIQYTETAPSAAPYSAESPEYHTHPHPQQHPQLDLPLSPASPYTLAYPPTPLDYSFEAMPYAPVSGPMMGFDVYTADTRKYESSVGIRPMDMNMSMSMDIGWEAG</sequence>
<dbReference type="GO" id="GO:0000978">
    <property type="term" value="F:RNA polymerase II cis-regulatory region sequence-specific DNA binding"/>
    <property type="evidence" value="ECO:0007669"/>
    <property type="project" value="TreeGrafter"/>
</dbReference>
<dbReference type="PANTHER" id="PTHR23235">
    <property type="entry name" value="KRUEPPEL-LIKE TRANSCRIPTION FACTOR"/>
    <property type="match status" value="1"/>
</dbReference>
<evidence type="ECO:0000256" key="3">
    <source>
        <dbReference type="ARBA" id="ARBA00022833"/>
    </source>
</evidence>
<feature type="domain" description="C2H2-type" evidence="6">
    <location>
        <begin position="86"/>
        <end position="113"/>
    </location>
</feature>
<feature type="region of interest" description="Disordered" evidence="5">
    <location>
        <begin position="303"/>
        <end position="504"/>
    </location>
</feature>
<evidence type="ECO:0000256" key="2">
    <source>
        <dbReference type="ARBA" id="ARBA00022771"/>
    </source>
</evidence>
<feature type="compositionally biased region" description="Low complexity" evidence="5">
    <location>
        <begin position="137"/>
        <end position="149"/>
    </location>
</feature>
<protein>
    <recommendedName>
        <fullName evidence="6">C2H2-type domain-containing protein</fullName>
    </recommendedName>
</protein>
<evidence type="ECO:0000259" key="6">
    <source>
        <dbReference type="PROSITE" id="PS50157"/>
    </source>
</evidence>
<name>A0AAD7I9R2_9AGAR</name>
<evidence type="ECO:0000256" key="5">
    <source>
        <dbReference type="SAM" id="MobiDB-lite"/>
    </source>
</evidence>
<feature type="compositionally biased region" description="Low complexity" evidence="5">
    <location>
        <begin position="468"/>
        <end position="492"/>
    </location>
</feature>
<dbReference type="GO" id="GO:0008270">
    <property type="term" value="F:zinc ion binding"/>
    <property type="evidence" value="ECO:0007669"/>
    <property type="project" value="UniProtKB-KW"/>
</dbReference>
<feature type="compositionally biased region" description="Low complexity" evidence="5">
    <location>
        <begin position="528"/>
        <end position="548"/>
    </location>
</feature>
<evidence type="ECO:0000256" key="1">
    <source>
        <dbReference type="ARBA" id="ARBA00022723"/>
    </source>
</evidence>
<feature type="region of interest" description="Disordered" evidence="5">
    <location>
        <begin position="693"/>
        <end position="717"/>
    </location>
</feature>
<reference evidence="7" key="1">
    <citation type="submission" date="2023-03" db="EMBL/GenBank/DDBJ databases">
        <title>Massive genome expansion in bonnet fungi (Mycena s.s.) driven by repeated elements and novel gene families across ecological guilds.</title>
        <authorList>
            <consortium name="Lawrence Berkeley National Laboratory"/>
            <person name="Harder C.B."/>
            <person name="Miyauchi S."/>
            <person name="Viragh M."/>
            <person name="Kuo A."/>
            <person name="Thoen E."/>
            <person name="Andreopoulos B."/>
            <person name="Lu D."/>
            <person name="Skrede I."/>
            <person name="Drula E."/>
            <person name="Henrissat B."/>
            <person name="Morin E."/>
            <person name="Kohler A."/>
            <person name="Barry K."/>
            <person name="LaButti K."/>
            <person name="Morin E."/>
            <person name="Salamov A."/>
            <person name="Lipzen A."/>
            <person name="Mereny Z."/>
            <person name="Hegedus B."/>
            <person name="Baldrian P."/>
            <person name="Stursova M."/>
            <person name="Weitz H."/>
            <person name="Taylor A."/>
            <person name="Grigoriev I.V."/>
            <person name="Nagy L.G."/>
            <person name="Martin F."/>
            <person name="Kauserud H."/>
        </authorList>
    </citation>
    <scope>NUCLEOTIDE SEQUENCE</scope>
    <source>
        <strain evidence="7">CBHHK188m</strain>
    </source>
</reference>
<gene>
    <name evidence="7" type="ORF">DFH07DRAFT_1064578</name>
</gene>
<proteinExistence type="predicted"/>
<dbReference type="PANTHER" id="PTHR23235:SF120">
    <property type="entry name" value="KRUPPEL-LIKE FACTOR 15"/>
    <property type="match status" value="1"/>
</dbReference>
<keyword evidence="8" id="KW-1185">Reference proteome</keyword>
<organism evidence="7 8">
    <name type="scientific">Mycena maculata</name>
    <dbReference type="NCBI Taxonomy" id="230809"/>
    <lineage>
        <taxon>Eukaryota</taxon>
        <taxon>Fungi</taxon>
        <taxon>Dikarya</taxon>
        <taxon>Basidiomycota</taxon>
        <taxon>Agaricomycotina</taxon>
        <taxon>Agaricomycetes</taxon>
        <taxon>Agaricomycetidae</taxon>
        <taxon>Agaricales</taxon>
        <taxon>Marasmiineae</taxon>
        <taxon>Mycenaceae</taxon>
        <taxon>Mycena</taxon>
    </lineage>
</organism>
<evidence type="ECO:0000256" key="4">
    <source>
        <dbReference type="PROSITE-ProRule" id="PRU00042"/>
    </source>
</evidence>
<feature type="domain" description="C2H2-type" evidence="6">
    <location>
        <begin position="55"/>
        <end position="85"/>
    </location>
</feature>
<accession>A0AAD7I9R2</accession>
<dbReference type="FunFam" id="3.30.160.60:FF:002343">
    <property type="entry name" value="Zinc finger protein 33A"/>
    <property type="match status" value="1"/>
</dbReference>
<keyword evidence="2 4" id="KW-0863">Zinc-finger</keyword>
<dbReference type="PROSITE" id="PS50157">
    <property type="entry name" value="ZINC_FINGER_C2H2_2"/>
    <property type="match status" value="2"/>
</dbReference>
<feature type="compositionally biased region" description="Low complexity" evidence="5">
    <location>
        <begin position="693"/>
        <end position="703"/>
    </location>
</feature>
<dbReference type="AlphaFoldDB" id="A0AAD7I9R2"/>
<dbReference type="Pfam" id="PF00096">
    <property type="entry name" value="zf-C2H2"/>
    <property type="match status" value="1"/>
</dbReference>
<dbReference type="InterPro" id="IPR013087">
    <property type="entry name" value="Znf_C2H2_type"/>
</dbReference>
<evidence type="ECO:0000313" key="8">
    <source>
        <dbReference type="Proteomes" id="UP001215280"/>
    </source>
</evidence>
<feature type="compositionally biased region" description="Basic and acidic residues" evidence="5">
    <location>
        <begin position="456"/>
        <end position="466"/>
    </location>
</feature>
<keyword evidence="3" id="KW-0862">Zinc</keyword>
<comment type="caution">
    <text evidence="7">The sequence shown here is derived from an EMBL/GenBank/DDBJ whole genome shotgun (WGS) entry which is preliminary data.</text>
</comment>
<evidence type="ECO:0000313" key="7">
    <source>
        <dbReference type="EMBL" id="KAJ7738252.1"/>
    </source>
</evidence>
<keyword evidence="1" id="KW-0479">Metal-binding</keyword>
<feature type="region of interest" description="Disordered" evidence="5">
    <location>
        <begin position="528"/>
        <end position="558"/>
    </location>
</feature>
<feature type="region of interest" description="Disordered" evidence="5">
    <location>
        <begin position="133"/>
        <end position="181"/>
    </location>
</feature>
<dbReference type="EMBL" id="JARJLG010000138">
    <property type="protein sequence ID" value="KAJ7738252.1"/>
    <property type="molecule type" value="Genomic_DNA"/>
</dbReference>